<reference evidence="1" key="2">
    <citation type="journal article" date="2022" name="Syst. Appl. Microbiol.">
        <title>Chromohalobacter moromii sp. nov., a moderately halophilic bacterium isolated from lupine-based moromi fermentation.</title>
        <authorList>
            <person name="Lulf R.H."/>
            <person name="Hilgarth M."/>
            <person name="Ehrmann M.A."/>
        </authorList>
    </citation>
    <scope>NUCLEOTIDE SEQUENCE</scope>
    <source>
        <strain evidence="1">TMW 2.2304</strain>
    </source>
</reference>
<name>A0A9X3AY19_9GAMM</name>
<dbReference type="EMBL" id="JAHXDE010000004">
    <property type="protein sequence ID" value="MCT8506127.1"/>
    <property type="molecule type" value="Genomic_DNA"/>
</dbReference>
<evidence type="ECO:0000313" key="1">
    <source>
        <dbReference type="EMBL" id="MCT8506127.1"/>
    </source>
</evidence>
<accession>A0A9X3AY19</accession>
<reference evidence="1" key="1">
    <citation type="submission" date="2021-07" db="EMBL/GenBank/DDBJ databases">
        <authorList>
            <person name="Luelf R.H."/>
        </authorList>
    </citation>
    <scope>NUCLEOTIDE SEQUENCE</scope>
    <source>
        <strain evidence="1">TMW 2.2304</strain>
    </source>
</reference>
<dbReference type="AlphaFoldDB" id="A0A9X3AY19"/>
<protein>
    <submittedName>
        <fullName evidence="1">Uncharacterized protein</fullName>
    </submittedName>
</protein>
<dbReference type="Proteomes" id="UP001145353">
    <property type="component" value="Unassembled WGS sequence"/>
</dbReference>
<organism evidence="1 2">
    <name type="scientific">Chromohalobacter moromii</name>
    <dbReference type="NCBI Taxonomy" id="2860329"/>
    <lineage>
        <taxon>Bacteria</taxon>
        <taxon>Pseudomonadati</taxon>
        <taxon>Pseudomonadota</taxon>
        <taxon>Gammaproteobacteria</taxon>
        <taxon>Oceanospirillales</taxon>
        <taxon>Halomonadaceae</taxon>
        <taxon>Chromohalobacter</taxon>
    </lineage>
</organism>
<comment type="caution">
    <text evidence="1">The sequence shown here is derived from an EMBL/GenBank/DDBJ whole genome shotgun (WGS) entry which is preliminary data.</text>
</comment>
<evidence type="ECO:0000313" key="2">
    <source>
        <dbReference type="Proteomes" id="UP001145353"/>
    </source>
</evidence>
<keyword evidence="2" id="KW-1185">Reference proteome</keyword>
<proteinExistence type="predicted"/>
<sequence>MGAIKTFTPAATAAEQLQKAQRQQLRQLNDDYDAAAKPLIKDYPEAERLSWAKQLDEASRYREWQEAGENGTAPPTPALNAILKGRNNGDGTETLAELVSAVLTRAEAFIQWQEYTGIRHRGEHLILNAKTIEDVQAVTWESLTS</sequence>
<dbReference type="RefSeq" id="WP_261536026.1">
    <property type="nucleotide sequence ID" value="NZ_JAHXDE010000004.1"/>
</dbReference>
<gene>
    <name evidence="1" type="ORF">KZO87_12155</name>
</gene>